<feature type="compositionally biased region" description="Low complexity" evidence="1">
    <location>
        <begin position="84"/>
        <end position="107"/>
    </location>
</feature>
<reference evidence="2" key="2">
    <citation type="submission" date="2022-03" db="EMBL/GenBank/DDBJ databases">
        <title>Draft title - Genomic analysis of global carrot germplasm unveils the trajectory of domestication and the origin of high carotenoid orange carrot.</title>
        <authorList>
            <person name="Iorizzo M."/>
            <person name="Ellison S."/>
            <person name="Senalik D."/>
            <person name="Macko-Podgorni A."/>
            <person name="Grzebelus D."/>
            <person name="Bostan H."/>
            <person name="Rolling W."/>
            <person name="Curaba J."/>
            <person name="Simon P."/>
        </authorList>
    </citation>
    <scope>NUCLEOTIDE SEQUENCE</scope>
    <source>
        <tissue evidence="2">Leaf</tissue>
    </source>
</reference>
<accession>A0A175YH81</accession>
<reference evidence="2" key="1">
    <citation type="journal article" date="2016" name="Nat. Genet.">
        <title>A high-quality carrot genome assembly provides new insights into carotenoid accumulation and asterid genome evolution.</title>
        <authorList>
            <person name="Iorizzo M."/>
            <person name="Ellison S."/>
            <person name="Senalik D."/>
            <person name="Zeng P."/>
            <person name="Satapoomin P."/>
            <person name="Huang J."/>
            <person name="Bowman M."/>
            <person name="Iovene M."/>
            <person name="Sanseverino W."/>
            <person name="Cavagnaro P."/>
            <person name="Yildiz M."/>
            <person name="Macko-Podgorni A."/>
            <person name="Moranska E."/>
            <person name="Grzebelus E."/>
            <person name="Grzebelus D."/>
            <person name="Ashrafi H."/>
            <person name="Zheng Z."/>
            <person name="Cheng S."/>
            <person name="Spooner D."/>
            <person name="Van Deynze A."/>
            <person name="Simon P."/>
        </authorList>
    </citation>
    <scope>NUCLEOTIDE SEQUENCE</scope>
    <source>
        <tissue evidence="2">Leaf</tissue>
    </source>
</reference>
<dbReference type="AlphaFoldDB" id="A0A175YH81"/>
<organism evidence="2 3">
    <name type="scientific">Daucus carota subsp. sativus</name>
    <name type="common">Carrot</name>
    <dbReference type="NCBI Taxonomy" id="79200"/>
    <lineage>
        <taxon>Eukaryota</taxon>
        <taxon>Viridiplantae</taxon>
        <taxon>Streptophyta</taxon>
        <taxon>Embryophyta</taxon>
        <taxon>Tracheophyta</taxon>
        <taxon>Spermatophyta</taxon>
        <taxon>Magnoliopsida</taxon>
        <taxon>eudicotyledons</taxon>
        <taxon>Gunneridae</taxon>
        <taxon>Pentapetalae</taxon>
        <taxon>asterids</taxon>
        <taxon>campanulids</taxon>
        <taxon>Apiales</taxon>
        <taxon>Apiaceae</taxon>
        <taxon>Apioideae</taxon>
        <taxon>Scandiceae</taxon>
        <taxon>Daucinae</taxon>
        <taxon>Daucus</taxon>
        <taxon>Daucus sect. Daucus</taxon>
    </lineage>
</organism>
<evidence type="ECO:0000256" key="1">
    <source>
        <dbReference type="SAM" id="MobiDB-lite"/>
    </source>
</evidence>
<dbReference type="Gramene" id="KZM82979">
    <property type="protein sequence ID" value="KZM82979"/>
    <property type="gene ID" value="DCAR_030548"/>
</dbReference>
<keyword evidence="3" id="KW-1185">Reference proteome</keyword>
<protein>
    <submittedName>
        <fullName evidence="2">Uncharacterized protein</fullName>
    </submittedName>
</protein>
<proteinExistence type="predicted"/>
<dbReference type="Proteomes" id="UP000077755">
    <property type="component" value="Chromosome 9"/>
</dbReference>
<dbReference type="EMBL" id="CP093351">
    <property type="protein sequence ID" value="WOH15943.1"/>
    <property type="molecule type" value="Genomic_DNA"/>
</dbReference>
<feature type="compositionally biased region" description="Basic and acidic residues" evidence="1">
    <location>
        <begin position="46"/>
        <end position="56"/>
    </location>
</feature>
<sequence>MRGRLRVVGGDGGENTSWAEVPAEYWSLVAGDGAIPVIHQPSTPLKIDDERNKQEGETTAAAHRIVKWPIANNKAHEQQTSAGPSNPSAASKTNPPASSNASANVPSKTTTSHGGIIRPLKPPAAISRQNPLGVKPIPGQKFTSLKNLEAAKTKMQKNMGKKN</sequence>
<feature type="region of interest" description="Disordered" evidence="1">
    <location>
        <begin position="40"/>
        <end position="163"/>
    </location>
</feature>
<name>A0A175YH81_DAUCS</name>
<evidence type="ECO:0000313" key="2">
    <source>
        <dbReference type="EMBL" id="WOH15943.1"/>
    </source>
</evidence>
<gene>
    <name evidence="2" type="ORF">DCAR_0935491</name>
</gene>
<evidence type="ECO:0000313" key="3">
    <source>
        <dbReference type="Proteomes" id="UP000077755"/>
    </source>
</evidence>